<name>A0A1F5AY44_9BACT</name>
<proteinExistence type="predicted"/>
<dbReference type="PANTHER" id="PTHR44591:SF3">
    <property type="entry name" value="RESPONSE REGULATORY DOMAIN-CONTAINING PROTEIN"/>
    <property type="match status" value="1"/>
</dbReference>
<dbReference type="CDD" id="cd17574">
    <property type="entry name" value="REC_OmpR"/>
    <property type="match status" value="1"/>
</dbReference>
<dbReference type="EMBL" id="MEYI01000044">
    <property type="protein sequence ID" value="OGD23325.1"/>
    <property type="molecule type" value="Genomic_DNA"/>
</dbReference>
<keyword evidence="1 2" id="KW-0597">Phosphoprotein</keyword>
<gene>
    <name evidence="4" type="ORF">A2Z10_01370</name>
</gene>
<accession>A0A1F5AY44</accession>
<dbReference type="InterPro" id="IPR050595">
    <property type="entry name" value="Bact_response_regulator"/>
</dbReference>
<evidence type="ECO:0000313" key="5">
    <source>
        <dbReference type="Proteomes" id="UP000176639"/>
    </source>
</evidence>
<evidence type="ECO:0000313" key="4">
    <source>
        <dbReference type="EMBL" id="OGD23325.1"/>
    </source>
</evidence>
<evidence type="ECO:0000259" key="3">
    <source>
        <dbReference type="PROSITE" id="PS50110"/>
    </source>
</evidence>
<dbReference type="Pfam" id="PF00072">
    <property type="entry name" value="Response_reg"/>
    <property type="match status" value="1"/>
</dbReference>
<feature type="domain" description="Response regulatory" evidence="3">
    <location>
        <begin position="3"/>
        <end position="119"/>
    </location>
</feature>
<dbReference type="PANTHER" id="PTHR44591">
    <property type="entry name" value="STRESS RESPONSE REGULATOR PROTEIN 1"/>
    <property type="match status" value="1"/>
</dbReference>
<feature type="modified residue" description="4-aspartylphosphate" evidence="2">
    <location>
        <position position="52"/>
    </location>
</feature>
<comment type="caution">
    <text evidence="4">The sequence shown here is derived from an EMBL/GenBank/DDBJ whole genome shotgun (WGS) entry which is preliminary data.</text>
</comment>
<protein>
    <recommendedName>
        <fullName evidence="3">Response regulatory domain-containing protein</fullName>
    </recommendedName>
</protein>
<dbReference type="PROSITE" id="PS50110">
    <property type="entry name" value="RESPONSE_REGULATORY"/>
    <property type="match status" value="1"/>
</dbReference>
<evidence type="ECO:0000256" key="1">
    <source>
        <dbReference type="ARBA" id="ARBA00022553"/>
    </source>
</evidence>
<dbReference type="Gene3D" id="3.40.50.2300">
    <property type="match status" value="1"/>
</dbReference>
<dbReference type="InterPro" id="IPR001789">
    <property type="entry name" value="Sig_transdc_resp-reg_receiver"/>
</dbReference>
<evidence type="ECO:0000256" key="2">
    <source>
        <dbReference type="PROSITE-ProRule" id="PRU00169"/>
    </source>
</evidence>
<dbReference type="AlphaFoldDB" id="A0A1F5AY44"/>
<organism evidence="4 5">
    <name type="scientific">Candidatus Azambacteria bacterium RBG_16_47_10</name>
    <dbReference type="NCBI Taxonomy" id="1797292"/>
    <lineage>
        <taxon>Bacteria</taxon>
        <taxon>Candidatus Azamiibacteriota</taxon>
    </lineage>
</organism>
<dbReference type="GO" id="GO:0000160">
    <property type="term" value="P:phosphorelay signal transduction system"/>
    <property type="evidence" value="ECO:0007669"/>
    <property type="project" value="InterPro"/>
</dbReference>
<reference evidence="4 5" key="1">
    <citation type="journal article" date="2016" name="Nat. Commun.">
        <title>Thousands of microbial genomes shed light on interconnected biogeochemical processes in an aquifer system.</title>
        <authorList>
            <person name="Anantharaman K."/>
            <person name="Brown C.T."/>
            <person name="Hug L.A."/>
            <person name="Sharon I."/>
            <person name="Castelle C.J."/>
            <person name="Probst A.J."/>
            <person name="Thomas B.C."/>
            <person name="Singh A."/>
            <person name="Wilkins M.J."/>
            <person name="Karaoz U."/>
            <person name="Brodie E.L."/>
            <person name="Williams K.H."/>
            <person name="Hubbard S.S."/>
            <person name="Banfield J.F."/>
        </authorList>
    </citation>
    <scope>NUCLEOTIDE SEQUENCE [LARGE SCALE GENOMIC DNA]</scope>
</reference>
<dbReference type="Proteomes" id="UP000176639">
    <property type="component" value="Unassembled WGS sequence"/>
</dbReference>
<sequence length="122" mass="13437">MEKIVFIEDERTLQKMLGEALEAAGFSVASANDGETGLALVLQEMPDLVLLDLILPKMDGFSVLQTLKGDEKTKDIPVMVLTNLETAEDVEKVITLGATTYLVKANYDLPDIVEKVREVLKK</sequence>
<dbReference type="InterPro" id="IPR011006">
    <property type="entry name" value="CheY-like_superfamily"/>
</dbReference>
<dbReference type="SMART" id="SM00448">
    <property type="entry name" value="REC"/>
    <property type="match status" value="1"/>
</dbReference>
<dbReference type="SUPFAM" id="SSF52172">
    <property type="entry name" value="CheY-like"/>
    <property type="match status" value="1"/>
</dbReference>